<name>A0A239T9I7_9FIRM</name>
<dbReference type="PANTHER" id="PTHR30160">
    <property type="entry name" value="TETRAACYLDISACCHARIDE 4'-KINASE-RELATED"/>
    <property type="match status" value="1"/>
</dbReference>
<keyword evidence="1" id="KW-0328">Glycosyltransferase</keyword>
<keyword evidence="2 3" id="KW-0808">Transferase</keyword>
<evidence type="ECO:0000313" key="4">
    <source>
        <dbReference type="Proteomes" id="UP000215383"/>
    </source>
</evidence>
<proteinExistence type="predicted"/>
<dbReference type="GO" id="GO:0005829">
    <property type="term" value="C:cytosol"/>
    <property type="evidence" value="ECO:0007669"/>
    <property type="project" value="TreeGrafter"/>
</dbReference>
<sequence>MKKFLVINTSFFGDTLLTNPLCRNIKLIYPDAKITFIVNKPFYEVALYSDGVDEVIPYDKKGIHHGLKGAWKFYKQYKQKFSSGFDAAFVIYGNERGIILAKLFGAKKIYAENNSILNILLDNPKNIDYHKETKVQNKNCILLEQYSKQKFKEIPMKFIPPQKAYDNVQKLLNGINIDNLIAICTVSKKKEKDMPIKTCIELIQTLNAQNKTPILLGAGKPSRDYIEELYKNNCTNFINLVDKTSISELGALLTKCKCLISVDTGTMHLGLAVNVPTVCLFYISTQEHLNAWAPTKIYNCKVITKDFSADNILDETYKLLEGRL</sequence>
<gene>
    <name evidence="3" type="primary">rfaF</name>
    <name evidence="3" type="ORF">SAMEA4364220_00061</name>
</gene>
<evidence type="ECO:0000256" key="1">
    <source>
        <dbReference type="ARBA" id="ARBA00022676"/>
    </source>
</evidence>
<reference evidence="3 4" key="1">
    <citation type="submission" date="2017-06" db="EMBL/GenBank/DDBJ databases">
        <authorList>
            <consortium name="Pathogen Informatics"/>
        </authorList>
    </citation>
    <scope>NUCLEOTIDE SEQUENCE [LARGE SCALE GENOMIC DNA]</scope>
    <source>
        <strain evidence="3 4">NCTC10570</strain>
    </source>
</reference>
<keyword evidence="4" id="KW-1185">Reference proteome</keyword>
<accession>A0A239T9I7</accession>
<dbReference type="Gene3D" id="3.40.50.2000">
    <property type="entry name" value="Glycogen Phosphorylase B"/>
    <property type="match status" value="2"/>
</dbReference>
<dbReference type="CDD" id="cd03789">
    <property type="entry name" value="GT9_LPS_heptosyltransferase"/>
    <property type="match status" value="1"/>
</dbReference>
<dbReference type="GeneID" id="78506108"/>
<dbReference type="eggNOG" id="COG0859">
    <property type="taxonomic scope" value="Bacteria"/>
</dbReference>
<dbReference type="EC" id="2.-.-.-" evidence="3"/>
<dbReference type="Pfam" id="PF01075">
    <property type="entry name" value="Glyco_transf_9"/>
    <property type="match status" value="1"/>
</dbReference>
<dbReference type="GO" id="GO:0009244">
    <property type="term" value="P:lipopolysaccharide core region biosynthetic process"/>
    <property type="evidence" value="ECO:0007669"/>
    <property type="project" value="TreeGrafter"/>
</dbReference>
<dbReference type="InterPro" id="IPR002201">
    <property type="entry name" value="Glyco_trans_9"/>
</dbReference>
<dbReference type="EMBL" id="LT906446">
    <property type="protein sequence ID" value="SNU93708.1"/>
    <property type="molecule type" value="Genomic_DNA"/>
</dbReference>
<dbReference type="GO" id="GO:0008713">
    <property type="term" value="F:ADP-heptose-lipopolysaccharide heptosyltransferase activity"/>
    <property type="evidence" value="ECO:0007669"/>
    <property type="project" value="TreeGrafter"/>
</dbReference>
<evidence type="ECO:0000313" key="3">
    <source>
        <dbReference type="EMBL" id="SNU93708.1"/>
    </source>
</evidence>
<dbReference type="RefSeq" id="WP_027890658.1">
    <property type="nucleotide sequence ID" value="NZ_LT906446.1"/>
</dbReference>
<organism evidence="3 4">
    <name type="scientific">Megamonas hypermegale</name>
    <dbReference type="NCBI Taxonomy" id="158847"/>
    <lineage>
        <taxon>Bacteria</taxon>
        <taxon>Bacillati</taxon>
        <taxon>Bacillota</taxon>
        <taxon>Negativicutes</taxon>
        <taxon>Selenomonadales</taxon>
        <taxon>Selenomonadaceae</taxon>
        <taxon>Megamonas</taxon>
    </lineage>
</organism>
<evidence type="ECO:0000256" key="2">
    <source>
        <dbReference type="ARBA" id="ARBA00022679"/>
    </source>
</evidence>
<dbReference type="AlphaFoldDB" id="A0A239T9I7"/>
<dbReference type="SUPFAM" id="SSF53756">
    <property type="entry name" value="UDP-Glycosyltransferase/glycogen phosphorylase"/>
    <property type="match status" value="1"/>
</dbReference>
<dbReference type="Proteomes" id="UP000215383">
    <property type="component" value="Chromosome 1"/>
</dbReference>
<dbReference type="InterPro" id="IPR051199">
    <property type="entry name" value="LPS_LOS_Heptosyltrfase"/>
</dbReference>
<dbReference type="PANTHER" id="PTHR30160:SF1">
    <property type="entry name" value="LIPOPOLYSACCHARIDE 1,2-N-ACETYLGLUCOSAMINETRANSFERASE-RELATED"/>
    <property type="match status" value="1"/>
</dbReference>
<protein>
    <submittedName>
        <fullName evidence="3">ADP-heptose--LPS heptosyltransferase 2</fullName>
        <ecNumber evidence="3">2.-.-.-</ecNumber>
    </submittedName>
</protein>